<accession>A0A011USU8</accession>
<dbReference type="PROSITE" id="PS00083">
    <property type="entry name" value="INTRADIOL_DIOXYGENAS"/>
    <property type="match status" value="1"/>
</dbReference>
<dbReference type="Pfam" id="PF04444">
    <property type="entry name" value="Dioxygenase_N"/>
    <property type="match status" value="1"/>
</dbReference>
<evidence type="ECO:0000259" key="7">
    <source>
        <dbReference type="PROSITE" id="PS00083"/>
    </source>
</evidence>
<feature type="domain" description="Intradiol ring-cleavage dioxygenases" evidence="7">
    <location>
        <begin position="133"/>
        <end position="161"/>
    </location>
</feature>
<dbReference type="OrthoDB" id="9800887at2"/>
<evidence type="ECO:0000256" key="2">
    <source>
        <dbReference type="ARBA" id="ARBA00007825"/>
    </source>
</evidence>
<name>A0A011USU8_9HYPH</name>
<keyword evidence="11" id="KW-1185">Reference proteome</keyword>
<dbReference type="RefSeq" id="WP_035024765.1">
    <property type="nucleotide sequence ID" value="NZ_KK073881.1"/>
</dbReference>
<evidence type="ECO:0000256" key="6">
    <source>
        <dbReference type="ARBA" id="ARBA00023004"/>
    </source>
</evidence>
<evidence type="ECO:0000313" key="11">
    <source>
        <dbReference type="Proteomes" id="UP000294958"/>
    </source>
</evidence>
<comment type="similarity">
    <text evidence="2">Belongs to the intradiol ring-cleavage dioxygenase family.</text>
</comment>
<keyword evidence="6" id="KW-0408">Iron</keyword>
<dbReference type="AlphaFoldDB" id="A0A011USU8"/>
<dbReference type="STRING" id="69279.BG36_22060"/>
<organism evidence="8 10">
    <name type="scientific">Aquamicrobium defluvii</name>
    <dbReference type="NCBI Taxonomy" id="69279"/>
    <lineage>
        <taxon>Bacteria</taxon>
        <taxon>Pseudomonadati</taxon>
        <taxon>Pseudomonadota</taxon>
        <taxon>Alphaproteobacteria</taxon>
        <taxon>Hyphomicrobiales</taxon>
        <taxon>Phyllobacteriaceae</taxon>
        <taxon>Aquamicrobium</taxon>
    </lineage>
</organism>
<comment type="cofactor">
    <cofactor evidence="1">
        <name>Fe(3+)</name>
        <dbReference type="ChEBI" id="CHEBI:29034"/>
    </cofactor>
</comment>
<dbReference type="GO" id="GO:0009712">
    <property type="term" value="P:catechol-containing compound metabolic process"/>
    <property type="evidence" value="ECO:0007669"/>
    <property type="project" value="InterPro"/>
</dbReference>
<proteinExistence type="inferred from homology"/>
<keyword evidence="4 8" id="KW-0223">Dioxygenase</keyword>
<dbReference type="InterPro" id="IPR000627">
    <property type="entry name" value="Intradiol_dOase_C"/>
</dbReference>
<dbReference type="PANTHER" id="PTHR33711">
    <property type="entry name" value="DIOXYGENASE, PUTATIVE (AFU_ORTHOLOGUE AFUA_2G02910)-RELATED"/>
    <property type="match status" value="1"/>
</dbReference>
<dbReference type="EMBL" id="JENY01000007">
    <property type="protein sequence ID" value="EXL09336.1"/>
    <property type="molecule type" value="Genomic_DNA"/>
</dbReference>
<keyword evidence="5" id="KW-0560">Oxidoreductase</keyword>
<keyword evidence="3" id="KW-0479">Metal-binding</keyword>
<protein>
    <submittedName>
        <fullName evidence="8 9">Dioxygenase</fullName>
    </submittedName>
</protein>
<dbReference type="PATRIC" id="fig|69279.3.peg.1330"/>
<dbReference type="Pfam" id="PF00775">
    <property type="entry name" value="Dioxygenase_C"/>
    <property type="match status" value="1"/>
</dbReference>
<reference evidence="9 11" key="2">
    <citation type="submission" date="2019-03" db="EMBL/GenBank/DDBJ databases">
        <title>Genomic Encyclopedia of Type Strains, Phase IV (KMG-IV): sequencing the most valuable type-strain genomes for metagenomic binning, comparative biology and taxonomic classification.</title>
        <authorList>
            <person name="Goeker M."/>
        </authorList>
    </citation>
    <scope>NUCLEOTIDE SEQUENCE [LARGE SCALE GENOMIC DNA]</scope>
    <source>
        <strain evidence="9 11">DSM 11603</strain>
    </source>
</reference>
<dbReference type="Gene3D" id="2.60.130.10">
    <property type="entry name" value="Aromatic compound dioxygenase"/>
    <property type="match status" value="1"/>
</dbReference>
<evidence type="ECO:0000313" key="8">
    <source>
        <dbReference type="EMBL" id="EXL09336.1"/>
    </source>
</evidence>
<gene>
    <name evidence="8" type="ORF">BG36_22060</name>
    <name evidence="9" type="ORF">DES43_10672</name>
</gene>
<dbReference type="Proteomes" id="UP000294958">
    <property type="component" value="Unassembled WGS sequence"/>
</dbReference>
<evidence type="ECO:0000256" key="5">
    <source>
        <dbReference type="ARBA" id="ARBA00023002"/>
    </source>
</evidence>
<dbReference type="HOGENOM" id="CLU_046727_1_1_5"/>
<dbReference type="GO" id="GO:0008199">
    <property type="term" value="F:ferric iron binding"/>
    <property type="evidence" value="ECO:0007669"/>
    <property type="project" value="InterPro"/>
</dbReference>
<dbReference type="EMBL" id="SNZF01000006">
    <property type="protein sequence ID" value="TDR36173.1"/>
    <property type="molecule type" value="Genomic_DNA"/>
</dbReference>
<evidence type="ECO:0000313" key="9">
    <source>
        <dbReference type="EMBL" id="TDR36173.1"/>
    </source>
</evidence>
<dbReference type="InterPro" id="IPR050770">
    <property type="entry name" value="Intradiol_RC_Dioxygenase"/>
</dbReference>
<evidence type="ECO:0000256" key="4">
    <source>
        <dbReference type="ARBA" id="ARBA00022964"/>
    </source>
</evidence>
<evidence type="ECO:0000256" key="3">
    <source>
        <dbReference type="ARBA" id="ARBA00022723"/>
    </source>
</evidence>
<evidence type="ECO:0000313" key="10">
    <source>
        <dbReference type="Proteomes" id="UP000019849"/>
    </source>
</evidence>
<dbReference type="InterPro" id="IPR007535">
    <property type="entry name" value="Catechol_dOase_N"/>
</dbReference>
<comment type="caution">
    <text evidence="8">The sequence shown here is derived from an EMBL/GenBank/DDBJ whole genome shotgun (WGS) entry which is preliminary data.</text>
</comment>
<dbReference type="GO" id="GO:0018576">
    <property type="term" value="F:catechol 1,2-dioxygenase activity"/>
    <property type="evidence" value="ECO:0007669"/>
    <property type="project" value="InterPro"/>
</dbReference>
<dbReference type="InterPro" id="IPR015889">
    <property type="entry name" value="Intradiol_dOase_core"/>
</dbReference>
<dbReference type="eggNOG" id="COG3485">
    <property type="taxonomic scope" value="Bacteria"/>
</dbReference>
<reference evidence="8 10" key="1">
    <citation type="submission" date="2014-02" db="EMBL/GenBank/DDBJ databases">
        <title>Aquamicrobium defluvii Genome sequencing.</title>
        <authorList>
            <person name="Wang X."/>
        </authorList>
    </citation>
    <scope>NUCLEOTIDE SEQUENCE [LARGE SCALE GENOMIC DNA]</scope>
    <source>
        <strain evidence="8 10">W13Z1</strain>
    </source>
</reference>
<dbReference type="PANTHER" id="PTHR33711:SF7">
    <property type="entry name" value="INTRADIOL RING-CLEAVAGE DIOXYGENASES DOMAIN-CONTAINING PROTEIN-RELATED"/>
    <property type="match status" value="1"/>
</dbReference>
<dbReference type="SUPFAM" id="SSF49482">
    <property type="entry name" value="Aromatic compound dioxygenase"/>
    <property type="match status" value="1"/>
</dbReference>
<dbReference type="Proteomes" id="UP000019849">
    <property type="component" value="Unassembled WGS sequence"/>
</dbReference>
<sequence length="291" mass="32864">MRNVTIDTVTDAVIDSLGRHGEISPRQREIMTSLLRHLHGFCRDVKLQHHEFLQACDYLARAGKVCDDKRQEFILLGDILGVEVLVDMLSNPVEGSESESTVLGPFYRENPPVLPKGASTVQKHFDDEETVLVEGYVTDTEGKPLAGVTLDIWEDAPNGLYENHDPDQPEYNLRGRFVTDEDGHFVLRAVRPVPYPIPDNETAGELIRYMGHHPNRPGHLHFILAKDGYRTLVSQVFDADSPWLDEDSVFAVKNSLVAKFEKGRPGDDTDLYVRFDFTLKPQAEEQRLAAE</sequence>
<evidence type="ECO:0000256" key="1">
    <source>
        <dbReference type="ARBA" id="ARBA00001965"/>
    </source>
</evidence>